<organism evidence="2 3">
    <name type="scientific">Strongylus vulgaris</name>
    <name type="common">Blood worm</name>
    <dbReference type="NCBI Taxonomy" id="40348"/>
    <lineage>
        <taxon>Eukaryota</taxon>
        <taxon>Metazoa</taxon>
        <taxon>Ecdysozoa</taxon>
        <taxon>Nematoda</taxon>
        <taxon>Chromadorea</taxon>
        <taxon>Rhabditida</taxon>
        <taxon>Rhabditina</taxon>
        <taxon>Rhabditomorpha</taxon>
        <taxon>Strongyloidea</taxon>
        <taxon>Strongylidae</taxon>
        <taxon>Strongylus</taxon>
    </lineage>
</organism>
<keyword evidence="3" id="KW-1185">Reference proteome</keyword>
<reference evidence="2 3" key="1">
    <citation type="submission" date="2018-11" db="EMBL/GenBank/DDBJ databases">
        <authorList>
            <consortium name="Pathogen Informatics"/>
        </authorList>
    </citation>
    <scope>NUCLEOTIDE SEQUENCE [LARGE SCALE GENOMIC DNA]</scope>
</reference>
<evidence type="ECO:0000256" key="1">
    <source>
        <dbReference type="SAM" id="MobiDB-lite"/>
    </source>
</evidence>
<sequence length="82" mass="9617">MSGSELVFAIEARMVERQHRKRHTIHSEVKEPTVSEQAVPESEHFDRPRPIRMKRQTCKTKASDDLNNLKQDFAAHCDRENM</sequence>
<name>A0A3P7KJM4_STRVU</name>
<accession>A0A3P7KJM4</accession>
<dbReference type="OrthoDB" id="5792659at2759"/>
<gene>
    <name evidence="2" type="ORF">SVUK_LOCUS2740</name>
</gene>
<dbReference type="AlphaFoldDB" id="A0A3P7KJM4"/>
<protein>
    <submittedName>
        <fullName evidence="2">Uncharacterized protein</fullName>
    </submittedName>
</protein>
<proteinExistence type="predicted"/>
<evidence type="ECO:0000313" key="2">
    <source>
        <dbReference type="EMBL" id="VDM67742.1"/>
    </source>
</evidence>
<evidence type="ECO:0000313" key="3">
    <source>
        <dbReference type="Proteomes" id="UP000270094"/>
    </source>
</evidence>
<dbReference type="Proteomes" id="UP000270094">
    <property type="component" value="Unassembled WGS sequence"/>
</dbReference>
<dbReference type="EMBL" id="UYYB01006366">
    <property type="protein sequence ID" value="VDM67742.1"/>
    <property type="molecule type" value="Genomic_DNA"/>
</dbReference>
<feature type="region of interest" description="Disordered" evidence="1">
    <location>
        <begin position="29"/>
        <end position="50"/>
    </location>
</feature>